<evidence type="ECO:0000256" key="1">
    <source>
        <dbReference type="SAM" id="MobiDB-lite"/>
    </source>
</evidence>
<accession>A0A6P7GUV3</accession>
<dbReference type="AlphaFoldDB" id="A0A6P7GUV3"/>
<feature type="region of interest" description="Disordered" evidence="1">
    <location>
        <begin position="35"/>
        <end position="150"/>
    </location>
</feature>
<dbReference type="RefSeq" id="XP_028147635.1">
    <property type="nucleotide sequence ID" value="XM_028291834.1"/>
</dbReference>
<name>A0A6P7GUV3_DIAVI</name>
<gene>
    <name evidence="2" type="primary">LOC114341041</name>
</gene>
<organism evidence="2">
    <name type="scientific">Diabrotica virgifera virgifera</name>
    <name type="common">western corn rootworm</name>
    <dbReference type="NCBI Taxonomy" id="50390"/>
    <lineage>
        <taxon>Eukaryota</taxon>
        <taxon>Metazoa</taxon>
        <taxon>Ecdysozoa</taxon>
        <taxon>Arthropoda</taxon>
        <taxon>Hexapoda</taxon>
        <taxon>Insecta</taxon>
        <taxon>Pterygota</taxon>
        <taxon>Neoptera</taxon>
        <taxon>Endopterygota</taxon>
        <taxon>Coleoptera</taxon>
        <taxon>Polyphaga</taxon>
        <taxon>Cucujiformia</taxon>
        <taxon>Chrysomeloidea</taxon>
        <taxon>Chrysomelidae</taxon>
        <taxon>Galerucinae</taxon>
        <taxon>Diabroticina</taxon>
        <taxon>Diabroticites</taxon>
        <taxon>Diabrotica</taxon>
    </lineage>
</organism>
<evidence type="ECO:0000313" key="2">
    <source>
        <dbReference type="RefSeq" id="XP_028147635.1"/>
    </source>
</evidence>
<sequence length="150" mass="16712">MIDWVSIVRHSHRRFSNYMYGVPSKVRRRRQKFIKREQQANTNGTASGSSSMPHGSNCSCCWAGDKVQQKSRYAEDDMPPPPSPPQQHPAVTAAIAHEGSGRVSRQGSLERGSTTHHRTRPSNEIAKEQMQNAGNDSWQGNDSDQKPITG</sequence>
<feature type="compositionally biased region" description="Polar residues" evidence="1">
    <location>
        <begin position="39"/>
        <end position="57"/>
    </location>
</feature>
<feature type="compositionally biased region" description="Polar residues" evidence="1">
    <location>
        <begin position="129"/>
        <end position="150"/>
    </location>
</feature>
<dbReference type="InParanoid" id="A0A6P7GUV3"/>
<proteinExistence type="predicted"/>
<protein>
    <submittedName>
        <fullName evidence="2">Uncharacterized protein LOC114341041</fullName>
    </submittedName>
</protein>
<reference evidence="2" key="1">
    <citation type="submission" date="2025-08" db="UniProtKB">
        <authorList>
            <consortium name="RefSeq"/>
        </authorList>
    </citation>
    <scope>IDENTIFICATION</scope>
    <source>
        <tissue evidence="2">Whole insect</tissue>
    </source>
</reference>